<dbReference type="Gene3D" id="1.10.260.40">
    <property type="entry name" value="lambda repressor-like DNA-binding domains"/>
    <property type="match status" value="1"/>
</dbReference>
<feature type="region of interest" description="Disordered" evidence="1">
    <location>
        <begin position="90"/>
        <end position="185"/>
    </location>
</feature>
<keyword evidence="2" id="KW-1133">Transmembrane helix</keyword>
<dbReference type="CDD" id="cd00093">
    <property type="entry name" value="HTH_XRE"/>
    <property type="match status" value="1"/>
</dbReference>
<proteinExistence type="predicted"/>
<evidence type="ECO:0000313" key="4">
    <source>
        <dbReference type="Proteomes" id="UP000216446"/>
    </source>
</evidence>
<comment type="caution">
    <text evidence="3">The sequence shown here is derived from an EMBL/GenBank/DDBJ whole genome shotgun (WGS) entry which is preliminary data.</text>
</comment>
<dbReference type="PANTHER" id="PTHR34475">
    <property type="match status" value="1"/>
</dbReference>
<dbReference type="Proteomes" id="UP000216446">
    <property type="component" value="Unassembled WGS sequence"/>
</dbReference>
<reference evidence="3 4" key="1">
    <citation type="submission" date="2016-11" db="EMBL/GenBank/DDBJ databases">
        <title>Study of marine rhodopsin-containing bacteria.</title>
        <authorList>
            <person name="Yoshizawa S."/>
            <person name="Kumagai Y."/>
            <person name="Kogure K."/>
        </authorList>
    </citation>
    <scope>NUCLEOTIDE SEQUENCE [LARGE SCALE GENOMIC DNA]</scope>
    <source>
        <strain evidence="3 4">SG-29</strain>
    </source>
</reference>
<keyword evidence="4" id="KW-1185">Reference proteome</keyword>
<dbReference type="Pfam" id="PF13413">
    <property type="entry name" value="HTH_25"/>
    <property type="match status" value="1"/>
</dbReference>
<dbReference type="InterPro" id="IPR001387">
    <property type="entry name" value="Cro/C1-type_HTH"/>
</dbReference>
<dbReference type="InterPro" id="IPR050400">
    <property type="entry name" value="Bact_Cytoskel_RodZ"/>
</dbReference>
<dbReference type="AlphaFoldDB" id="A0A259TXM4"/>
<feature type="compositionally biased region" description="Basic and acidic residues" evidence="1">
    <location>
        <begin position="127"/>
        <end position="145"/>
    </location>
</feature>
<dbReference type="InterPro" id="IPR010982">
    <property type="entry name" value="Lambda_DNA-bd_dom_sf"/>
</dbReference>
<protein>
    <submittedName>
        <fullName evidence="3">Uncharacterized protein</fullName>
    </submittedName>
</protein>
<name>A0A259TXM4_9BACT</name>
<dbReference type="RefSeq" id="WP_143536753.1">
    <property type="nucleotide sequence ID" value="NZ_MQWB01000001.1"/>
</dbReference>
<dbReference type="OrthoDB" id="1523439at2"/>
<dbReference type="InParanoid" id="A0A259TXM4"/>
<dbReference type="EMBL" id="MQWB01000001">
    <property type="protein sequence ID" value="OZC02324.1"/>
    <property type="molecule type" value="Genomic_DNA"/>
</dbReference>
<organism evidence="3 4">
    <name type="scientific">Rubricoccus marinus</name>
    <dbReference type="NCBI Taxonomy" id="716817"/>
    <lineage>
        <taxon>Bacteria</taxon>
        <taxon>Pseudomonadati</taxon>
        <taxon>Rhodothermota</taxon>
        <taxon>Rhodothermia</taxon>
        <taxon>Rhodothermales</taxon>
        <taxon>Rubricoccaceae</taxon>
        <taxon>Rubricoccus</taxon>
    </lineage>
</organism>
<dbReference type="PANTHER" id="PTHR34475:SF1">
    <property type="entry name" value="CYTOSKELETON PROTEIN RODZ"/>
    <property type="match status" value="1"/>
</dbReference>
<evidence type="ECO:0000313" key="3">
    <source>
        <dbReference type="EMBL" id="OZC02324.1"/>
    </source>
</evidence>
<feature type="transmembrane region" description="Helical" evidence="2">
    <location>
        <begin position="203"/>
        <end position="222"/>
    </location>
</feature>
<keyword evidence="2" id="KW-0472">Membrane</keyword>
<evidence type="ECO:0000256" key="1">
    <source>
        <dbReference type="SAM" id="MobiDB-lite"/>
    </source>
</evidence>
<accession>A0A259TXM4</accession>
<gene>
    <name evidence="3" type="ORF">BSZ36_04635</name>
</gene>
<dbReference type="GO" id="GO:0003677">
    <property type="term" value="F:DNA binding"/>
    <property type="evidence" value="ECO:0007669"/>
    <property type="project" value="InterPro"/>
</dbReference>
<evidence type="ECO:0000256" key="2">
    <source>
        <dbReference type="SAM" id="Phobius"/>
    </source>
</evidence>
<keyword evidence="2" id="KW-0812">Transmembrane</keyword>
<sequence>MSSSASPTFEADFRDLRDAKGLSLEDLHHETRIPVDVLRRFESGALLADESFSNVYLKAFVKSYAKALGVPQAQAVDAFEAARTGRYAGHLREDYTPPKAPPPPARPDADAPEASGVAPAPNPTRTEAPRAETPRAETPRAEPARSEPPAPRDPAPAVAALRTGGTAVPTDKAKVTTSPGAQRVQKPIVPSARRSFDKNWGTLGLLAFVLLAVCAAAVYFLVFRTDNDSDEAVVASGEATEAAQPDSTVAAGPTGPRLQVPITVTAEATDGGLQWFRVTQDDQERAPNWIDSGTSQTFTADSTLILWGEGNASDTAYDFNETTLILQGFRWRPATGSPVRITLQSGQALLDSLAAAGAPTSAPAPAPAETQ</sequence>